<dbReference type="GO" id="GO:0008757">
    <property type="term" value="F:S-adenosylmethionine-dependent methyltransferase activity"/>
    <property type="evidence" value="ECO:0007669"/>
    <property type="project" value="InterPro"/>
</dbReference>
<protein>
    <submittedName>
        <fullName evidence="2">Methyltransferase domain-containing protein</fullName>
    </submittedName>
</protein>
<dbReference type="SUPFAM" id="SSF53335">
    <property type="entry name" value="S-adenosyl-L-methionine-dependent methyltransferases"/>
    <property type="match status" value="1"/>
</dbReference>
<dbReference type="AlphaFoldDB" id="A0A7C3DG91"/>
<feature type="domain" description="Methyltransferase type 11" evidence="1">
    <location>
        <begin position="89"/>
        <end position="184"/>
    </location>
</feature>
<dbReference type="EMBL" id="DSWI01000016">
    <property type="protein sequence ID" value="HFG20649.1"/>
    <property type="molecule type" value="Genomic_DNA"/>
</dbReference>
<keyword evidence="2" id="KW-0808">Transferase</keyword>
<accession>A0A7C3DG91</accession>
<name>A0A7C3DG91_MEIRU</name>
<dbReference type="Gene3D" id="3.40.50.150">
    <property type="entry name" value="Vaccinia Virus protein VP39"/>
    <property type="match status" value="1"/>
</dbReference>
<dbReference type="InterPro" id="IPR029063">
    <property type="entry name" value="SAM-dependent_MTases_sf"/>
</dbReference>
<sequence>MPEEPSLPTRGLRFWNLRKVVYKEARVNIHDLNRAAWDKEVEEGENPYTKVVSSEQIAAAKAGRWALYLSDCKPVPANWFPPLEHAKVLCLASGGGQQAPIFAALGADVTLLDASPNQLAQDRYVAQRDGLTIQTLEGDMADLSILQSDYFDLIFNPVSTIFVPELKPIWHECYRVLKAQGTLMTGFMNPDEFIFDVEALDHQKALVVKHPLPYIEHETLSPEQIETYRLEKRMFHFSHTMEAQLGGLLEAGFIITGFYEDRRPKEDENPIRHYMPSYYVVKAQKN</sequence>
<comment type="caution">
    <text evidence="2">The sequence shown here is derived from an EMBL/GenBank/DDBJ whole genome shotgun (WGS) entry which is preliminary data.</text>
</comment>
<dbReference type="Pfam" id="PF08241">
    <property type="entry name" value="Methyltransf_11"/>
    <property type="match status" value="1"/>
</dbReference>
<reference evidence="2" key="1">
    <citation type="journal article" date="2020" name="mSystems">
        <title>Genome- and Community-Level Interaction Insights into Carbon Utilization and Element Cycling Functions of Hydrothermarchaeota in Hydrothermal Sediment.</title>
        <authorList>
            <person name="Zhou Z."/>
            <person name="Liu Y."/>
            <person name="Xu W."/>
            <person name="Pan J."/>
            <person name="Luo Z.H."/>
            <person name="Li M."/>
        </authorList>
    </citation>
    <scope>NUCLEOTIDE SEQUENCE [LARGE SCALE GENOMIC DNA]</scope>
    <source>
        <strain evidence="2">SpSt-524</strain>
    </source>
</reference>
<organism evidence="2">
    <name type="scientific">Meiothermus ruber</name>
    <dbReference type="NCBI Taxonomy" id="277"/>
    <lineage>
        <taxon>Bacteria</taxon>
        <taxon>Thermotogati</taxon>
        <taxon>Deinococcota</taxon>
        <taxon>Deinococci</taxon>
        <taxon>Thermales</taxon>
        <taxon>Thermaceae</taxon>
        <taxon>Meiothermus</taxon>
    </lineage>
</organism>
<gene>
    <name evidence="2" type="ORF">ENS82_08020</name>
</gene>
<evidence type="ECO:0000313" key="2">
    <source>
        <dbReference type="EMBL" id="HFG20649.1"/>
    </source>
</evidence>
<dbReference type="CDD" id="cd02440">
    <property type="entry name" value="AdoMet_MTases"/>
    <property type="match status" value="1"/>
</dbReference>
<dbReference type="InterPro" id="IPR013216">
    <property type="entry name" value="Methyltransf_11"/>
</dbReference>
<dbReference type="GO" id="GO:0032259">
    <property type="term" value="P:methylation"/>
    <property type="evidence" value="ECO:0007669"/>
    <property type="project" value="UniProtKB-KW"/>
</dbReference>
<keyword evidence="2" id="KW-0489">Methyltransferase</keyword>
<proteinExistence type="predicted"/>
<evidence type="ECO:0000259" key="1">
    <source>
        <dbReference type="Pfam" id="PF08241"/>
    </source>
</evidence>